<dbReference type="InterPro" id="IPR053793">
    <property type="entry name" value="PB1-like"/>
</dbReference>
<evidence type="ECO:0000313" key="13">
    <source>
        <dbReference type="Proteomes" id="UP000087171"/>
    </source>
</evidence>
<evidence type="ECO:0000256" key="7">
    <source>
        <dbReference type="ARBA" id="ARBA00023242"/>
    </source>
</evidence>
<dbReference type="OrthoDB" id="1050118at2759"/>
<proteinExistence type="inferred from homology"/>
<dbReference type="STRING" id="3827.A0A1S3E0G1"/>
<evidence type="ECO:0000259" key="12">
    <source>
        <dbReference type="PROSITE" id="PS51745"/>
    </source>
</evidence>
<gene>
    <name evidence="14" type="primary">ARF9</name>
</gene>
<dbReference type="SUPFAM" id="SSF101936">
    <property type="entry name" value="DNA-binding pseudobarrel domain"/>
    <property type="match status" value="1"/>
</dbReference>
<dbReference type="GO" id="GO:0003677">
    <property type="term" value="F:DNA binding"/>
    <property type="evidence" value="ECO:0007669"/>
    <property type="project" value="UniProtKB-KW"/>
</dbReference>
<dbReference type="SUPFAM" id="SSF54277">
    <property type="entry name" value="CAD &amp; PB1 domains"/>
    <property type="match status" value="1"/>
</dbReference>
<dbReference type="Pfam" id="PF02309">
    <property type="entry name" value="AUX_IAA"/>
    <property type="match status" value="1"/>
</dbReference>
<dbReference type="Gene3D" id="2.40.330.10">
    <property type="entry name" value="DNA-binding pseudobarrel domain"/>
    <property type="match status" value="1"/>
</dbReference>
<name>A0A1S3E0G1_CICAR</name>
<evidence type="ECO:0000256" key="9">
    <source>
        <dbReference type="RuleBase" id="RU004561"/>
    </source>
</evidence>
<dbReference type="FunFam" id="3.10.20.90:FF:000047">
    <property type="entry name" value="Auxin response factor"/>
    <property type="match status" value="1"/>
</dbReference>
<comment type="subunit">
    <text evidence="3 9">Homodimers and heterodimers.</text>
</comment>
<feature type="domain" description="TF-B3" evidence="11">
    <location>
        <begin position="116"/>
        <end position="218"/>
    </location>
</feature>
<dbReference type="InterPro" id="IPR033389">
    <property type="entry name" value="AUX/IAA_dom"/>
</dbReference>
<evidence type="ECO:0000313" key="14">
    <source>
        <dbReference type="RefSeq" id="XP_012568938.1"/>
    </source>
</evidence>
<keyword evidence="8 9" id="KW-0927">Auxin signaling pathway</keyword>
<keyword evidence="7 9" id="KW-0539">Nucleus</keyword>
<keyword evidence="6 9" id="KW-0804">Transcription</keyword>
<dbReference type="FunFam" id="2.40.330.10:FF:000001">
    <property type="entry name" value="Auxin response factor"/>
    <property type="match status" value="1"/>
</dbReference>
<dbReference type="PROSITE" id="PS51745">
    <property type="entry name" value="PB1"/>
    <property type="match status" value="1"/>
</dbReference>
<dbReference type="RefSeq" id="XP_012568938.1">
    <property type="nucleotide sequence ID" value="XM_012713484.2"/>
</dbReference>
<evidence type="ECO:0000256" key="6">
    <source>
        <dbReference type="ARBA" id="ARBA00023163"/>
    </source>
</evidence>
<evidence type="ECO:0000256" key="5">
    <source>
        <dbReference type="ARBA" id="ARBA00023125"/>
    </source>
</evidence>
<dbReference type="Gene3D" id="2.30.30.1040">
    <property type="match status" value="1"/>
</dbReference>
<accession>A0A1S3E0G1</accession>
<dbReference type="AlphaFoldDB" id="A0A1S3E0G1"/>
<dbReference type="PANTHER" id="PTHR31384:SF1">
    <property type="entry name" value="AUXIN RESPONSE FACTOR 9"/>
    <property type="match status" value="1"/>
</dbReference>
<dbReference type="SMART" id="SM01019">
    <property type="entry name" value="B3"/>
    <property type="match status" value="1"/>
</dbReference>
<evidence type="ECO:0000256" key="1">
    <source>
        <dbReference type="ARBA" id="ARBA00004123"/>
    </source>
</evidence>
<dbReference type="GO" id="GO:0005634">
    <property type="term" value="C:nucleus"/>
    <property type="evidence" value="ECO:0007669"/>
    <property type="project" value="UniProtKB-SubCell"/>
</dbReference>
<keyword evidence="5 9" id="KW-0238">DNA-binding</keyword>
<evidence type="ECO:0000256" key="8">
    <source>
        <dbReference type="ARBA" id="ARBA00023294"/>
    </source>
</evidence>
<dbReference type="InterPro" id="IPR015300">
    <property type="entry name" value="DNA-bd_pseudobarrel_sf"/>
</dbReference>
<keyword evidence="13" id="KW-1185">Reference proteome</keyword>
<protein>
    <recommendedName>
        <fullName evidence="9">Auxin response factor</fullName>
    </recommendedName>
</protein>
<comment type="function">
    <text evidence="9">Auxin response factors (ARFs) are transcriptional factors that bind specifically to the DNA sequence 5'-TGTCTC-3' found in the auxin-responsive promoter elements (AuxREs).</text>
</comment>
<dbReference type="GeneID" id="101491204"/>
<dbReference type="Gene3D" id="3.10.20.90">
    <property type="entry name" value="Phosphatidylinositol 3-kinase Catalytic Subunit, Chain A, domain 1"/>
    <property type="match status" value="1"/>
</dbReference>
<feature type="region of interest" description="Disordered" evidence="10">
    <location>
        <begin position="349"/>
        <end position="369"/>
    </location>
</feature>
<keyword evidence="4 9" id="KW-0805">Transcription regulation</keyword>
<reference evidence="14" key="2">
    <citation type="submission" date="2025-08" db="UniProtKB">
        <authorList>
            <consortium name="RefSeq"/>
        </authorList>
    </citation>
    <scope>IDENTIFICATION</scope>
    <source>
        <tissue evidence="14">Etiolated seedlings</tissue>
    </source>
</reference>
<organism evidence="13 14">
    <name type="scientific">Cicer arietinum</name>
    <name type="common">Chickpea</name>
    <name type="synonym">Garbanzo</name>
    <dbReference type="NCBI Taxonomy" id="3827"/>
    <lineage>
        <taxon>Eukaryota</taxon>
        <taxon>Viridiplantae</taxon>
        <taxon>Streptophyta</taxon>
        <taxon>Embryophyta</taxon>
        <taxon>Tracheophyta</taxon>
        <taxon>Spermatophyta</taxon>
        <taxon>Magnoliopsida</taxon>
        <taxon>eudicotyledons</taxon>
        <taxon>Gunneridae</taxon>
        <taxon>Pentapetalae</taxon>
        <taxon>rosids</taxon>
        <taxon>fabids</taxon>
        <taxon>Fabales</taxon>
        <taxon>Fabaceae</taxon>
        <taxon>Papilionoideae</taxon>
        <taxon>50 kb inversion clade</taxon>
        <taxon>NPAAA clade</taxon>
        <taxon>Hologalegina</taxon>
        <taxon>IRL clade</taxon>
        <taxon>Cicereae</taxon>
        <taxon>Cicer</taxon>
    </lineage>
</organism>
<evidence type="ECO:0000256" key="2">
    <source>
        <dbReference type="ARBA" id="ARBA00007853"/>
    </source>
</evidence>
<dbReference type="PROSITE" id="PS50863">
    <property type="entry name" value="B3"/>
    <property type="match status" value="1"/>
</dbReference>
<evidence type="ECO:0000256" key="4">
    <source>
        <dbReference type="ARBA" id="ARBA00023015"/>
    </source>
</evidence>
<comment type="subcellular location">
    <subcellularLocation>
        <location evidence="1 9">Nucleus</location>
    </subcellularLocation>
</comment>
<dbReference type="GO" id="GO:0009734">
    <property type="term" value="P:auxin-activated signaling pathway"/>
    <property type="evidence" value="ECO:0007669"/>
    <property type="project" value="UniProtKB-KW"/>
</dbReference>
<dbReference type="FunFam" id="2.30.30.1040:FF:000001">
    <property type="entry name" value="Auxin response factor"/>
    <property type="match status" value="1"/>
</dbReference>
<dbReference type="InterPro" id="IPR010525">
    <property type="entry name" value="ARF_dom"/>
</dbReference>
<feature type="region of interest" description="Disordered" evidence="10">
    <location>
        <begin position="422"/>
        <end position="470"/>
    </location>
</feature>
<dbReference type="Pfam" id="PF02362">
    <property type="entry name" value="B3"/>
    <property type="match status" value="1"/>
</dbReference>
<dbReference type="InterPro" id="IPR003340">
    <property type="entry name" value="B3_DNA-bd"/>
</dbReference>
<dbReference type="KEGG" id="cam:101491204"/>
<evidence type="ECO:0000256" key="10">
    <source>
        <dbReference type="SAM" id="MobiDB-lite"/>
    </source>
</evidence>
<evidence type="ECO:0000256" key="3">
    <source>
        <dbReference type="ARBA" id="ARBA00011726"/>
    </source>
</evidence>
<comment type="similarity">
    <text evidence="2 9">Belongs to the ARF family.</text>
</comment>
<dbReference type="Proteomes" id="UP000087171">
    <property type="component" value="Chromosome Ca3"/>
</dbReference>
<feature type="compositionally biased region" description="Low complexity" evidence="10">
    <location>
        <begin position="437"/>
        <end position="449"/>
    </location>
</feature>
<sequence length="671" mass="75241">MMLNHGGEDELYEQLWKACAGPRVEVPRAGQRVFYFPQGHMEQLEVSTNQELNQRIPLFKLPTKILCRVVNVHLLAEQETDEVYAQITLVPESNKIEPTSLDPCRAEPPRPKTHSFCKVLTASDTSTHGGFSVLRKHATECLPPLDMSQSTPTQELVAKDLHNYEWHFKHIFRGQPRRHLLTTGWSTFVTSKRLVAGDTFVFLRGNNGELRVGVRHLASPQSCMPLSVISGQSMHLGVLATASHAVATQTLFVVYYKPRMSQFIVSVNKFMEAMNQKFSVGMRFKMSFDGDDSPETDKRFSGTIIGEEDISSHWLNSKWRSLKVQWDEPASIPRPDRISPWEIEPLSASVPTSVQPPPPVKYKRPRLPSEVPDLGDTALGDSAYWEAGLTQSDITQVNVMSENKRSDNMHIWHHIQTDNNKISRNSISRNPTDGSWLSSPHSSCPSHLCQDASDDSKNVSVSPWPISKTNSEIPNNDRLINEVDKENKIEAATSCRLFGIDLNQNAANAYGVTSEGCAVTPLSRTDANHNMPDISKASKEMIQEQLQVSPKETPSKQINSRSCTKVQMQGVAVGRAVYLTALDGYNQLIDELEKLFDIKGQLQVRNKWEIVFTDDEGDMMLVGDDPWPEFCNMVRRIFICSSQDVNKMSSGTKLPISSIEETVISSDTTET</sequence>
<dbReference type="GO" id="GO:0006355">
    <property type="term" value="P:regulation of DNA-templated transcription"/>
    <property type="evidence" value="ECO:0007669"/>
    <property type="project" value="InterPro"/>
</dbReference>
<dbReference type="Pfam" id="PF06507">
    <property type="entry name" value="ARF_AD"/>
    <property type="match status" value="1"/>
</dbReference>
<dbReference type="CDD" id="cd10017">
    <property type="entry name" value="B3_DNA"/>
    <property type="match status" value="1"/>
</dbReference>
<feature type="domain" description="PB1" evidence="12">
    <location>
        <begin position="561"/>
        <end position="642"/>
    </location>
</feature>
<reference evidence="13" key="1">
    <citation type="journal article" date="2013" name="Nat. Biotechnol.">
        <title>Draft genome sequence of chickpea (Cicer arietinum) provides a resource for trait improvement.</title>
        <authorList>
            <person name="Varshney R.K."/>
            <person name="Song C."/>
            <person name="Saxena R.K."/>
            <person name="Azam S."/>
            <person name="Yu S."/>
            <person name="Sharpe A.G."/>
            <person name="Cannon S."/>
            <person name="Baek J."/>
            <person name="Rosen B.D."/>
            <person name="Tar'an B."/>
            <person name="Millan T."/>
            <person name="Zhang X."/>
            <person name="Ramsay L.D."/>
            <person name="Iwata A."/>
            <person name="Wang Y."/>
            <person name="Nelson W."/>
            <person name="Farmer A.D."/>
            <person name="Gaur P.M."/>
            <person name="Soderlund C."/>
            <person name="Penmetsa R.V."/>
            <person name="Xu C."/>
            <person name="Bharti A.K."/>
            <person name="He W."/>
            <person name="Winter P."/>
            <person name="Zhao S."/>
            <person name="Hane J.K."/>
            <person name="Carrasquilla-Garcia N."/>
            <person name="Condie J.A."/>
            <person name="Upadhyaya H.D."/>
            <person name="Luo M.C."/>
            <person name="Thudi M."/>
            <person name="Gowda C.L."/>
            <person name="Singh N.P."/>
            <person name="Lichtenzveig J."/>
            <person name="Gali K.K."/>
            <person name="Rubio J."/>
            <person name="Nadarajan N."/>
            <person name="Dolezel J."/>
            <person name="Bansal K.C."/>
            <person name="Xu X."/>
            <person name="Edwards D."/>
            <person name="Zhang G."/>
            <person name="Kahl G."/>
            <person name="Gil J."/>
            <person name="Singh K.B."/>
            <person name="Datta S.K."/>
            <person name="Jackson S.A."/>
            <person name="Wang J."/>
            <person name="Cook D.R."/>
        </authorList>
    </citation>
    <scope>NUCLEOTIDE SEQUENCE [LARGE SCALE GENOMIC DNA]</scope>
    <source>
        <strain evidence="13">cv. CDC Frontier</strain>
    </source>
</reference>
<evidence type="ECO:0000259" key="11">
    <source>
        <dbReference type="PROSITE" id="PS50863"/>
    </source>
</evidence>
<dbReference type="PANTHER" id="PTHR31384">
    <property type="entry name" value="AUXIN RESPONSE FACTOR 4-RELATED"/>
    <property type="match status" value="1"/>
</dbReference>
<dbReference type="InterPro" id="IPR044835">
    <property type="entry name" value="ARF_plant"/>
</dbReference>